<gene>
    <name evidence="2" type="ORF">AVEN_81616_1</name>
</gene>
<name>A0A4Y2R6V3_ARAVE</name>
<dbReference type="EMBL" id="BGPR01015979">
    <property type="protein sequence ID" value="GBN71391.1"/>
    <property type="molecule type" value="Genomic_DNA"/>
</dbReference>
<evidence type="ECO:0000313" key="3">
    <source>
        <dbReference type="Proteomes" id="UP000499080"/>
    </source>
</evidence>
<feature type="signal peptide" evidence="1">
    <location>
        <begin position="1"/>
        <end position="20"/>
    </location>
</feature>
<organism evidence="2 3">
    <name type="scientific">Araneus ventricosus</name>
    <name type="common">Orbweaver spider</name>
    <name type="synonym">Epeira ventricosa</name>
    <dbReference type="NCBI Taxonomy" id="182803"/>
    <lineage>
        <taxon>Eukaryota</taxon>
        <taxon>Metazoa</taxon>
        <taxon>Ecdysozoa</taxon>
        <taxon>Arthropoda</taxon>
        <taxon>Chelicerata</taxon>
        <taxon>Arachnida</taxon>
        <taxon>Araneae</taxon>
        <taxon>Araneomorphae</taxon>
        <taxon>Entelegynae</taxon>
        <taxon>Araneoidea</taxon>
        <taxon>Araneidae</taxon>
        <taxon>Araneus</taxon>
    </lineage>
</organism>
<evidence type="ECO:0000256" key="1">
    <source>
        <dbReference type="SAM" id="SignalP"/>
    </source>
</evidence>
<dbReference type="AlphaFoldDB" id="A0A4Y2R6V3"/>
<dbReference type="Proteomes" id="UP000499080">
    <property type="component" value="Unassembled WGS sequence"/>
</dbReference>
<comment type="caution">
    <text evidence="2">The sequence shown here is derived from an EMBL/GenBank/DDBJ whole genome shotgun (WGS) entry which is preliminary data.</text>
</comment>
<keyword evidence="1" id="KW-0732">Signal</keyword>
<accession>A0A4Y2R6V3</accession>
<protein>
    <submittedName>
        <fullName evidence="2">Uncharacterized protein</fullName>
    </submittedName>
</protein>
<evidence type="ECO:0000313" key="2">
    <source>
        <dbReference type="EMBL" id="GBN71391.1"/>
    </source>
</evidence>
<proteinExistence type="predicted"/>
<feature type="chain" id="PRO_5021485664" evidence="1">
    <location>
        <begin position="21"/>
        <end position="99"/>
    </location>
</feature>
<sequence length="99" mass="10984">MFKCILYALFIISIASSVLSKCHFQCDPSQCQDPKCPEGLTPMKIGCNCCETCIRVIDEGKHCFNPPSGIPLPPPPVPETCVDGFYCDRRTQTCKPKKN</sequence>
<keyword evidence="3" id="KW-1185">Reference proteome</keyword>
<reference evidence="2 3" key="1">
    <citation type="journal article" date="2019" name="Sci. Rep.">
        <title>Orb-weaving spider Araneus ventricosus genome elucidates the spidroin gene catalogue.</title>
        <authorList>
            <person name="Kono N."/>
            <person name="Nakamura H."/>
            <person name="Ohtoshi R."/>
            <person name="Moran D.A.P."/>
            <person name="Shinohara A."/>
            <person name="Yoshida Y."/>
            <person name="Fujiwara M."/>
            <person name="Mori M."/>
            <person name="Tomita M."/>
            <person name="Arakawa K."/>
        </authorList>
    </citation>
    <scope>NUCLEOTIDE SEQUENCE [LARGE SCALE GENOMIC DNA]</scope>
</reference>